<protein>
    <submittedName>
        <fullName evidence="3">SUMO protein smt3</fullName>
    </submittedName>
</protein>
<evidence type="ECO:0000313" key="3">
    <source>
        <dbReference type="EMBL" id="KAL1409484.1"/>
    </source>
</evidence>
<dbReference type="Proteomes" id="UP001565368">
    <property type="component" value="Unassembled WGS sequence"/>
</dbReference>
<reference evidence="3 4" key="1">
    <citation type="submission" date="2023-08" db="EMBL/GenBank/DDBJ databases">
        <title>Annotated Genome Sequence of Vanrija albida AlHP1.</title>
        <authorList>
            <person name="Herzog R."/>
        </authorList>
    </citation>
    <scope>NUCLEOTIDE SEQUENCE [LARGE SCALE GENOMIC DNA]</scope>
    <source>
        <strain evidence="3 4">AlHP1</strain>
    </source>
</reference>
<keyword evidence="4" id="KW-1185">Reference proteome</keyword>
<dbReference type="InterPro" id="IPR029071">
    <property type="entry name" value="Ubiquitin-like_domsf"/>
</dbReference>
<evidence type="ECO:0000256" key="1">
    <source>
        <dbReference type="SAM" id="MobiDB-lite"/>
    </source>
</evidence>
<accession>A0ABR3Q424</accession>
<evidence type="ECO:0000313" key="4">
    <source>
        <dbReference type="Proteomes" id="UP001565368"/>
    </source>
</evidence>
<dbReference type="Gene3D" id="3.10.20.90">
    <property type="entry name" value="Phosphatidylinositol 3-kinase Catalytic Subunit, Chain A, domain 1"/>
    <property type="match status" value="1"/>
</dbReference>
<proteinExistence type="predicted"/>
<name>A0ABR3Q424_9TREE</name>
<sequence length="148" mass="17182">MPPSITVKKEPVDIAPIQHDDPDASDDETSRQDIKPKIDGLETIGIDFNPIRPVPKAGPRKPNEFTIKLLGTKDGQHFRIKLFMFPKYTGLVIKKHLVKYYGYEMDKLRIIYNGEILQNNQTMAELEVEDYDEFDVYLEQMIRPTRIC</sequence>
<feature type="domain" description="Ubiquitin-like" evidence="2">
    <location>
        <begin position="63"/>
        <end position="140"/>
    </location>
</feature>
<evidence type="ECO:0000259" key="2">
    <source>
        <dbReference type="PROSITE" id="PS50053"/>
    </source>
</evidence>
<dbReference type="EMBL" id="JBBXJM010000003">
    <property type="protein sequence ID" value="KAL1409484.1"/>
    <property type="molecule type" value="Genomic_DNA"/>
</dbReference>
<dbReference type="RefSeq" id="XP_069209428.1">
    <property type="nucleotide sequence ID" value="XM_069352010.1"/>
</dbReference>
<comment type="caution">
    <text evidence="3">The sequence shown here is derived from an EMBL/GenBank/DDBJ whole genome shotgun (WGS) entry which is preliminary data.</text>
</comment>
<dbReference type="SUPFAM" id="SSF54236">
    <property type="entry name" value="Ubiquitin-like"/>
    <property type="match status" value="1"/>
</dbReference>
<organism evidence="3 4">
    <name type="scientific">Vanrija albida</name>
    <dbReference type="NCBI Taxonomy" id="181172"/>
    <lineage>
        <taxon>Eukaryota</taxon>
        <taxon>Fungi</taxon>
        <taxon>Dikarya</taxon>
        <taxon>Basidiomycota</taxon>
        <taxon>Agaricomycotina</taxon>
        <taxon>Tremellomycetes</taxon>
        <taxon>Trichosporonales</taxon>
        <taxon>Trichosporonaceae</taxon>
        <taxon>Vanrija</taxon>
    </lineage>
</organism>
<dbReference type="GeneID" id="95984510"/>
<dbReference type="Pfam" id="PF00240">
    <property type="entry name" value="ubiquitin"/>
    <property type="match status" value="1"/>
</dbReference>
<dbReference type="InterPro" id="IPR000626">
    <property type="entry name" value="Ubiquitin-like_dom"/>
</dbReference>
<gene>
    <name evidence="3" type="primary">SMT3_4</name>
    <name evidence="3" type="ORF">Q8F55_003467</name>
</gene>
<dbReference type="PROSITE" id="PS50053">
    <property type="entry name" value="UBIQUITIN_2"/>
    <property type="match status" value="1"/>
</dbReference>
<feature type="compositionally biased region" description="Basic and acidic residues" evidence="1">
    <location>
        <begin position="7"/>
        <end position="34"/>
    </location>
</feature>
<feature type="region of interest" description="Disordered" evidence="1">
    <location>
        <begin position="1"/>
        <end position="34"/>
    </location>
</feature>